<dbReference type="Pfam" id="PF05045">
    <property type="entry name" value="RgpF"/>
    <property type="match status" value="1"/>
</dbReference>
<dbReference type="AlphaFoldDB" id="A0A1M5WSG2"/>
<evidence type="ECO:0000313" key="2">
    <source>
        <dbReference type="Proteomes" id="UP000184109"/>
    </source>
</evidence>
<dbReference type="InterPro" id="IPR007739">
    <property type="entry name" value="RgpF"/>
</dbReference>
<protein>
    <submittedName>
        <fullName evidence="1">Rhamnan synthesis protein F</fullName>
    </submittedName>
</protein>
<keyword evidence="2" id="KW-1185">Reference proteome</keyword>
<name>A0A1M5WSG2_9FLAO</name>
<accession>A0A1M5WSG2</accession>
<dbReference type="EMBL" id="FQXQ01000006">
    <property type="protein sequence ID" value="SHH90460.1"/>
    <property type="molecule type" value="Genomic_DNA"/>
</dbReference>
<dbReference type="STRING" id="1195760.SAMN05444281_2642"/>
<sequence length="274" mass="32658">MKRLSFFSFFDPNNQIDDYVIFYLTELKKVSDIIFSSDGELSINELEKINHLCLFQTGIKHGEYDFGSHKRAYKLVIEKDILKNYDWLILANDSCYGPFVPFDKIFTKMESLPLDFWGMTHNTVDKSPHIQSYFVALNKSSFLSDIFKNFILSIQKEDIRRNIVIKYEHGLTKCLHENGYKYDTYMPDILGKFTNDPLKNWDEMIKKGFPFIKRTLFTRNTYNLRNLKNYKKIINNQYPNYNTDLIEGNLNRYPTYTSNKDLFIKKLKKKLRLK</sequence>
<evidence type="ECO:0000313" key="1">
    <source>
        <dbReference type="EMBL" id="SHH90460.1"/>
    </source>
</evidence>
<dbReference type="OrthoDB" id="9815339at2"/>
<organism evidence="1 2">
    <name type="scientific">Wenyingzhuangia marina</name>
    <dbReference type="NCBI Taxonomy" id="1195760"/>
    <lineage>
        <taxon>Bacteria</taxon>
        <taxon>Pseudomonadati</taxon>
        <taxon>Bacteroidota</taxon>
        <taxon>Flavobacteriia</taxon>
        <taxon>Flavobacteriales</taxon>
        <taxon>Flavobacteriaceae</taxon>
        <taxon>Wenyingzhuangia</taxon>
    </lineage>
</organism>
<dbReference type="Proteomes" id="UP000184109">
    <property type="component" value="Unassembled WGS sequence"/>
</dbReference>
<reference evidence="2" key="1">
    <citation type="submission" date="2016-11" db="EMBL/GenBank/DDBJ databases">
        <authorList>
            <person name="Varghese N."/>
            <person name="Submissions S."/>
        </authorList>
    </citation>
    <scope>NUCLEOTIDE SEQUENCE [LARGE SCALE GENOMIC DNA]</scope>
    <source>
        <strain evidence="2">DSM 100572</strain>
    </source>
</reference>
<dbReference type="RefSeq" id="WP_073122293.1">
    <property type="nucleotide sequence ID" value="NZ_BMEN01000005.1"/>
</dbReference>
<gene>
    <name evidence="1" type="ORF">SAMN05444281_2642</name>
</gene>
<proteinExistence type="predicted"/>